<evidence type="ECO:0000259" key="1">
    <source>
        <dbReference type="Pfam" id="PF00534"/>
    </source>
</evidence>
<feature type="domain" description="Glycosyl transferase family 1" evidence="1">
    <location>
        <begin position="207"/>
        <end position="372"/>
    </location>
</feature>
<dbReference type="AlphaFoldDB" id="A0A0P6Y2F1"/>
<dbReference type="Pfam" id="PF13579">
    <property type="entry name" value="Glyco_trans_4_4"/>
    <property type="match status" value="1"/>
</dbReference>
<dbReference type="CDD" id="cd03794">
    <property type="entry name" value="GT4_WbuB-like"/>
    <property type="match status" value="1"/>
</dbReference>
<evidence type="ECO:0000313" key="3">
    <source>
        <dbReference type="EMBL" id="KPL83356.1"/>
    </source>
</evidence>
<dbReference type="InterPro" id="IPR028098">
    <property type="entry name" value="Glyco_trans_4-like_N"/>
</dbReference>
<sequence>MGYTILSIASTSFFADYGAHVRIWEETRALQKLGHRIVIATYHNGDNMPGFEIRRSWDVPWVKRTMVGASHHKMYLDVALSWRALRVAMEIKPDLIHAHIHESALIGSVLSRMFKVPLVFDYQGSLTAEMLDHGFLKRDGMFYKPFHWLEDKINRTADAVLTSSFNAANMLRDDWQFPADRLYTVPDSVNTDRFKPFDGSAEWTVERERIRSELGIPAGRKIVAYLGLLAAYQGTNVLLEAARIIRQQRDDVHFLIMGYPDVRSYLALAESLGVSDIVTMPGRILYKDCHAYLALGDVAVAPKMSATEGAGKIPNYMAMGLPVITFDTPVSHEILGDAGVYAKFGDAQSLADEILGLIDNPERRHNLAQTVRTRAVNEHSWELAARQIEAIYERVLAKRAGNPLPEFPTSLQREQGS</sequence>
<dbReference type="OrthoDB" id="433681at2"/>
<evidence type="ECO:0000313" key="4">
    <source>
        <dbReference type="Proteomes" id="UP000050277"/>
    </source>
</evidence>
<reference evidence="3 4" key="1">
    <citation type="submission" date="2015-07" db="EMBL/GenBank/DDBJ databases">
        <title>Whole genome sequence of Herpetosiphon geysericola DSM 7119.</title>
        <authorList>
            <person name="Hemp J."/>
            <person name="Ward L.M."/>
            <person name="Pace L.A."/>
            <person name="Fischer W.W."/>
        </authorList>
    </citation>
    <scope>NUCLEOTIDE SEQUENCE [LARGE SCALE GENOMIC DNA]</scope>
    <source>
        <strain evidence="3 4">DSM 7119</strain>
    </source>
</reference>
<keyword evidence="4" id="KW-1185">Reference proteome</keyword>
<dbReference type="EMBL" id="LGKP01000029">
    <property type="protein sequence ID" value="KPL83356.1"/>
    <property type="molecule type" value="Genomic_DNA"/>
</dbReference>
<evidence type="ECO:0000259" key="2">
    <source>
        <dbReference type="Pfam" id="PF13579"/>
    </source>
</evidence>
<protein>
    <submittedName>
        <fullName evidence="3">Glycosyl transferase family 1</fullName>
    </submittedName>
</protein>
<dbReference type="SUPFAM" id="SSF53756">
    <property type="entry name" value="UDP-Glycosyltransferase/glycogen phosphorylase"/>
    <property type="match status" value="1"/>
</dbReference>
<accession>A0A0P6Y2F1</accession>
<dbReference type="Pfam" id="PF00534">
    <property type="entry name" value="Glycos_transf_1"/>
    <property type="match status" value="1"/>
</dbReference>
<gene>
    <name evidence="3" type="ORF">SE18_19280</name>
</gene>
<dbReference type="STRING" id="70996.SE18_19280"/>
<dbReference type="GO" id="GO:0016758">
    <property type="term" value="F:hexosyltransferase activity"/>
    <property type="evidence" value="ECO:0007669"/>
    <property type="project" value="TreeGrafter"/>
</dbReference>
<dbReference type="Proteomes" id="UP000050277">
    <property type="component" value="Unassembled WGS sequence"/>
</dbReference>
<organism evidence="3 4">
    <name type="scientific">Herpetosiphon geysericola</name>
    <dbReference type="NCBI Taxonomy" id="70996"/>
    <lineage>
        <taxon>Bacteria</taxon>
        <taxon>Bacillati</taxon>
        <taxon>Chloroflexota</taxon>
        <taxon>Chloroflexia</taxon>
        <taxon>Herpetosiphonales</taxon>
        <taxon>Herpetosiphonaceae</taxon>
        <taxon>Herpetosiphon</taxon>
    </lineage>
</organism>
<dbReference type="PANTHER" id="PTHR45947">
    <property type="entry name" value="SULFOQUINOVOSYL TRANSFERASE SQD2"/>
    <property type="match status" value="1"/>
</dbReference>
<feature type="domain" description="Glycosyltransferase subfamily 4-like N-terminal" evidence="2">
    <location>
        <begin position="18"/>
        <end position="186"/>
    </location>
</feature>
<comment type="caution">
    <text evidence="3">The sequence shown here is derived from an EMBL/GenBank/DDBJ whole genome shotgun (WGS) entry which is preliminary data.</text>
</comment>
<dbReference type="Gene3D" id="3.40.50.2000">
    <property type="entry name" value="Glycogen Phosphorylase B"/>
    <property type="match status" value="2"/>
</dbReference>
<proteinExistence type="predicted"/>
<dbReference type="InterPro" id="IPR001296">
    <property type="entry name" value="Glyco_trans_1"/>
</dbReference>
<dbReference type="InterPro" id="IPR050194">
    <property type="entry name" value="Glycosyltransferase_grp1"/>
</dbReference>
<keyword evidence="3" id="KW-0808">Transferase</keyword>
<dbReference type="PANTHER" id="PTHR45947:SF3">
    <property type="entry name" value="SULFOQUINOVOSYL TRANSFERASE SQD2"/>
    <property type="match status" value="1"/>
</dbReference>
<dbReference type="PATRIC" id="fig|70996.4.peg.3875"/>
<name>A0A0P6Y2F1_9CHLR</name>
<dbReference type="RefSeq" id="WP_054536095.1">
    <property type="nucleotide sequence ID" value="NZ_LGKP01000029.1"/>
</dbReference>